<evidence type="ECO:0008006" key="3">
    <source>
        <dbReference type="Google" id="ProtNLM"/>
    </source>
</evidence>
<dbReference type="AlphaFoldDB" id="A0A1H6H0B8"/>
<dbReference type="Proteomes" id="UP000198561">
    <property type="component" value="Unassembled WGS sequence"/>
</dbReference>
<dbReference type="EMBL" id="FNWQ01000001">
    <property type="protein sequence ID" value="SEH27700.1"/>
    <property type="molecule type" value="Genomic_DNA"/>
</dbReference>
<gene>
    <name evidence="1" type="ORF">SAMN05421593_0437</name>
</gene>
<name>A0A1H6H0B8_CHRCI</name>
<evidence type="ECO:0000313" key="1">
    <source>
        <dbReference type="EMBL" id="SEH27700.1"/>
    </source>
</evidence>
<proteinExistence type="predicted"/>
<dbReference type="RefSeq" id="WP_089689688.1">
    <property type="nucleotide sequence ID" value="NZ_FNWQ01000001.1"/>
</dbReference>
<protein>
    <recommendedName>
        <fullName evidence="3">HNH endonuclease</fullName>
    </recommendedName>
</protein>
<evidence type="ECO:0000313" key="2">
    <source>
        <dbReference type="Proteomes" id="UP000198561"/>
    </source>
</evidence>
<reference evidence="1 2" key="1">
    <citation type="submission" date="2016-10" db="EMBL/GenBank/DDBJ databases">
        <authorList>
            <person name="de Groot N.N."/>
        </authorList>
    </citation>
    <scope>NUCLEOTIDE SEQUENCE [LARGE SCALE GENOMIC DNA]</scope>
    <source>
        <strain evidence="1 2">DSM 23031</strain>
    </source>
</reference>
<accession>A0A1H6H0B8</accession>
<organism evidence="1 2">
    <name type="scientific">Chryseobacterium culicis</name>
    <dbReference type="NCBI Taxonomy" id="680127"/>
    <lineage>
        <taxon>Bacteria</taxon>
        <taxon>Pseudomonadati</taxon>
        <taxon>Bacteroidota</taxon>
        <taxon>Flavobacteriia</taxon>
        <taxon>Flavobacteriales</taxon>
        <taxon>Weeksellaceae</taxon>
        <taxon>Chryseobacterium group</taxon>
        <taxon>Chryseobacterium</taxon>
    </lineage>
</organism>
<dbReference type="STRING" id="680127.SAMN05421593_0437"/>
<sequence length="257" mass="30716">MSKKINSLFIPLRVNFRKHGPEIAEDVFYRFHPATLNVGSEICVFCKVQKKLTKEHVLPKWLFQNKTNIGFEIEVNQQSIPYIKSVVPACENCNNSILAEIEKKIIHILENLEKNEYYDDNDLANIIRWLEILEYKLQVFSTRLKYIKYANEPFSEFGTLPVSWMNHFWEMKPFKALSNIKFTQRNISIKDKSSRLNSLVIFSTKEPHFEFFHLPTQYIFISFPMYNNALFYFFRKRFENFEEPRAEAIEIMKKILD</sequence>
<dbReference type="OrthoDB" id="6402279at2"/>